<dbReference type="InterPro" id="IPR003593">
    <property type="entry name" value="AAA+_ATPase"/>
</dbReference>
<keyword evidence="3 6" id="KW-0067">ATP-binding</keyword>
<sequence>MTVRRIQINDLAHKFPTTDLLFEHLNFTADQGQTVAVCGPSGSGKSTLLSILAGWEQPYAGKVEKQGIQRIRWVFQNPYGVSGRTALDHVVFPLLAQGMMRCEAESKAVEAMSLFDLEYAAQRRFSELSGGEAQRLMLARAVCSQPDLLLVDEPTAQLDMRTAHTVSRVLGHLAGQGMIVMIATHDPSTRDACSRVIDLSVYEPLQRREQS</sequence>
<dbReference type="Proteomes" id="UP000216057">
    <property type="component" value="Unassembled WGS sequence"/>
</dbReference>
<dbReference type="Pfam" id="PF00005">
    <property type="entry name" value="ABC_tran"/>
    <property type="match status" value="1"/>
</dbReference>
<evidence type="ECO:0000313" key="8">
    <source>
        <dbReference type="Proteomes" id="UP000593943"/>
    </source>
</evidence>
<reference evidence="5 7" key="1">
    <citation type="journal article" date="2017" name="BMC Genomics">
        <title>Comparative genomic and phylogenomic analyses of the Bifidobacteriaceae family.</title>
        <authorList>
            <person name="Lugli G.A."/>
            <person name="Milani C."/>
            <person name="Turroni F."/>
            <person name="Duranti S."/>
            <person name="Mancabelli L."/>
            <person name="Mangifesta M."/>
            <person name="Ferrario C."/>
            <person name="Modesto M."/>
            <person name="Mattarelli P."/>
            <person name="Jiri K."/>
            <person name="van Sinderen D."/>
            <person name="Ventura M."/>
        </authorList>
    </citation>
    <scope>NUCLEOTIDE SEQUENCE [LARGE SCALE GENOMIC DNA]</scope>
    <source>
        <strain evidence="5 7">DSM 100216</strain>
    </source>
</reference>
<dbReference type="RefSeq" id="WP_094636206.1">
    <property type="nucleotide sequence ID" value="NZ_CP062938.1"/>
</dbReference>
<dbReference type="PANTHER" id="PTHR42788">
    <property type="entry name" value="TAURINE IMPORT ATP-BINDING PROTEIN-RELATED"/>
    <property type="match status" value="1"/>
</dbReference>
<dbReference type="EMBL" id="CP062938">
    <property type="protein sequence ID" value="QOL31316.1"/>
    <property type="molecule type" value="Genomic_DNA"/>
</dbReference>
<gene>
    <name evidence="6" type="ORF">BE0216_01715</name>
    <name evidence="5" type="ORF">BEUL_0577</name>
</gene>
<evidence type="ECO:0000259" key="4">
    <source>
        <dbReference type="PROSITE" id="PS50893"/>
    </source>
</evidence>
<feature type="domain" description="ABC transporter" evidence="4">
    <location>
        <begin position="6"/>
        <end position="209"/>
    </location>
</feature>
<dbReference type="EMBL" id="MWWZ01000004">
    <property type="protein sequence ID" value="OZG69171.1"/>
    <property type="molecule type" value="Genomic_DNA"/>
</dbReference>
<evidence type="ECO:0000256" key="2">
    <source>
        <dbReference type="ARBA" id="ARBA00022741"/>
    </source>
</evidence>
<keyword evidence="2" id="KW-0547">Nucleotide-binding</keyword>
<dbReference type="InterPro" id="IPR017871">
    <property type="entry name" value="ABC_transporter-like_CS"/>
</dbReference>
<evidence type="ECO:0000313" key="6">
    <source>
        <dbReference type="EMBL" id="QOL31316.1"/>
    </source>
</evidence>
<dbReference type="InterPro" id="IPR050166">
    <property type="entry name" value="ABC_transporter_ATP-bind"/>
</dbReference>
<dbReference type="PROSITE" id="PS50893">
    <property type="entry name" value="ABC_TRANSPORTER_2"/>
    <property type="match status" value="1"/>
</dbReference>
<dbReference type="AlphaFoldDB" id="A0A261GCK1"/>
<dbReference type="InterPro" id="IPR027417">
    <property type="entry name" value="P-loop_NTPase"/>
</dbReference>
<reference evidence="6 8" key="2">
    <citation type="submission" date="2020-10" db="EMBL/GenBank/DDBJ databases">
        <title>Genome sequencing of Bifidobacterium eulemuris_DSMZ_100216.</title>
        <authorList>
            <person name="Kim J."/>
        </authorList>
    </citation>
    <scope>NUCLEOTIDE SEQUENCE [LARGE SCALE GENOMIC DNA]</scope>
    <source>
        <strain evidence="6 8">DSM 100216</strain>
    </source>
</reference>
<dbReference type="GO" id="GO:0005524">
    <property type="term" value="F:ATP binding"/>
    <property type="evidence" value="ECO:0007669"/>
    <property type="project" value="UniProtKB-KW"/>
</dbReference>
<accession>A0A261GCK1</accession>
<dbReference type="Gene3D" id="3.40.50.300">
    <property type="entry name" value="P-loop containing nucleotide triphosphate hydrolases"/>
    <property type="match status" value="1"/>
</dbReference>
<keyword evidence="1" id="KW-0813">Transport</keyword>
<evidence type="ECO:0000313" key="5">
    <source>
        <dbReference type="EMBL" id="OZG69171.1"/>
    </source>
</evidence>
<dbReference type="KEGG" id="beu:BE0216_01715"/>
<evidence type="ECO:0000313" key="7">
    <source>
        <dbReference type="Proteomes" id="UP000216057"/>
    </source>
</evidence>
<protein>
    <submittedName>
        <fullName evidence="5 6">ABC transporter</fullName>
    </submittedName>
</protein>
<dbReference type="GO" id="GO:0016887">
    <property type="term" value="F:ATP hydrolysis activity"/>
    <property type="evidence" value="ECO:0007669"/>
    <property type="project" value="InterPro"/>
</dbReference>
<dbReference type="InterPro" id="IPR003439">
    <property type="entry name" value="ABC_transporter-like_ATP-bd"/>
</dbReference>
<dbReference type="Proteomes" id="UP000593943">
    <property type="component" value="Chromosome"/>
</dbReference>
<evidence type="ECO:0000256" key="1">
    <source>
        <dbReference type="ARBA" id="ARBA00022448"/>
    </source>
</evidence>
<dbReference type="OrthoDB" id="4425833at2"/>
<dbReference type="SUPFAM" id="SSF52540">
    <property type="entry name" value="P-loop containing nucleoside triphosphate hydrolases"/>
    <property type="match status" value="1"/>
</dbReference>
<organism evidence="5 7">
    <name type="scientific">Bifidobacterium eulemuris</name>
    <dbReference type="NCBI Taxonomy" id="1765219"/>
    <lineage>
        <taxon>Bacteria</taxon>
        <taxon>Bacillati</taxon>
        <taxon>Actinomycetota</taxon>
        <taxon>Actinomycetes</taxon>
        <taxon>Bifidobacteriales</taxon>
        <taxon>Bifidobacteriaceae</taxon>
        <taxon>Bifidobacterium</taxon>
    </lineage>
</organism>
<name>A0A261GCK1_9BIFI</name>
<dbReference type="PANTHER" id="PTHR42788:SF13">
    <property type="entry name" value="ALIPHATIC SULFONATES IMPORT ATP-BINDING PROTEIN SSUB"/>
    <property type="match status" value="1"/>
</dbReference>
<proteinExistence type="predicted"/>
<dbReference type="SMART" id="SM00382">
    <property type="entry name" value="AAA"/>
    <property type="match status" value="1"/>
</dbReference>
<dbReference type="PROSITE" id="PS00211">
    <property type="entry name" value="ABC_TRANSPORTER_1"/>
    <property type="match status" value="1"/>
</dbReference>
<keyword evidence="8" id="KW-1185">Reference proteome</keyword>
<evidence type="ECO:0000256" key="3">
    <source>
        <dbReference type="ARBA" id="ARBA00022840"/>
    </source>
</evidence>